<feature type="chain" id="PRO_5043833669" description="Cytochrome b561 domain-containing protein" evidence="9">
    <location>
        <begin position="25"/>
        <end position="1354"/>
    </location>
</feature>
<dbReference type="PROSITE" id="PS50939">
    <property type="entry name" value="CYTOCHROME_B561"/>
    <property type="match status" value="1"/>
</dbReference>
<feature type="transmembrane region" description="Helical" evidence="8">
    <location>
        <begin position="1169"/>
        <end position="1190"/>
    </location>
</feature>
<keyword evidence="4" id="KW-0249">Electron transport</keyword>
<feature type="region of interest" description="Disordered" evidence="7">
    <location>
        <begin position="1328"/>
        <end position="1354"/>
    </location>
</feature>
<evidence type="ECO:0000256" key="5">
    <source>
        <dbReference type="ARBA" id="ARBA00022989"/>
    </source>
</evidence>
<dbReference type="Proteomes" id="UP001445335">
    <property type="component" value="Unassembled WGS sequence"/>
</dbReference>
<reference evidence="11 12" key="1">
    <citation type="journal article" date="2024" name="Nat. Commun.">
        <title>Phylogenomics reveals the evolutionary origins of lichenization in chlorophyte algae.</title>
        <authorList>
            <person name="Puginier C."/>
            <person name="Libourel C."/>
            <person name="Otte J."/>
            <person name="Skaloud P."/>
            <person name="Haon M."/>
            <person name="Grisel S."/>
            <person name="Petersen M."/>
            <person name="Berrin J.G."/>
            <person name="Delaux P.M."/>
            <person name="Dal Grande F."/>
            <person name="Keller J."/>
        </authorList>
    </citation>
    <scope>NUCLEOTIDE SEQUENCE [LARGE SCALE GENOMIC DNA]</scope>
    <source>
        <strain evidence="11 12">SAG 245.80</strain>
    </source>
</reference>
<feature type="transmembrane region" description="Helical" evidence="8">
    <location>
        <begin position="1215"/>
        <end position="1235"/>
    </location>
</feature>
<proteinExistence type="predicted"/>
<feature type="domain" description="Cytochrome b561" evidence="10">
    <location>
        <begin position="1131"/>
        <end position="1336"/>
    </location>
</feature>
<dbReference type="PANTHER" id="PTHR23130">
    <property type="entry name" value="CYTOCHROME B561 AND DOMON DOMAIN-CONTAINING PROTEIN"/>
    <property type="match status" value="1"/>
</dbReference>
<dbReference type="Gene3D" id="1.20.120.1770">
    <property type="match status" value="1"/>
</dbReference>
<evidence type="ECO:0000313" key="12">
    <source>
        <dbReference type="Proteomes" id="UP001445335"/>
    </source>
</evidence>
<keyword evidence="9" id="KW-0732">Signal</keyword>
<evidence type="ECO:0000256" key="6">
    <source>
        <dbReference type="ARBA" id="ARBA00023136"/>
    </source>
</evidence>
<feature type="region of interest" description="Disordered" evidence="7">
    <location>
        <begin position="915"/>
        <end position="948"/>
    </location>
</feature>
<feature type="compositionally biased region" description="Low complexity" evidence="7">
    <location>
        <begin position="928"/>
        <end position="948"/>
    </location>
</feature>
<evidence type="ECO:0000259" key="10">
    <source>
        <dbReference type="PROSITE" id="PS50939"/>
    </source>
</evidence>
<keyword evidence="6 8" id="KW-0472">Membrane</keyword>
<comment type="caution">
    <text evidence="11">The sequence shown here is derived from an EMBL/GenBank/DDBJ whole genome shotgun (WGS) entry which is preliminary data.</text>
</comment>
<accession>A0AAW1QJY2</accession>
<keyword evidence="3 8" id="KW-0812">Transmembrane</keyword>
<name>A0AAW1QJY2_9CHLO</name>
<evidence type="ECO:0000256" key="3">
    <source>
        <dbReference type="ARBA" id="ARBA00022692"/>
    </source>
</evidence>
<keyword evidence="12" id="KW-1185">Reference proteome</keyword>
<evidence type="ECO:0000256" key="9">
    <source>
        <dbReference type="SAM" id="SignalP"/>
    </source>
</evidence>
<dbReference type="CDD" id="cd08760">
    <property type="entry name" value="Cyt_b561_FRRS1_like"/>
    <property type="match status" value="1"/>
</dbReference>
<feature type="transmembrane region" description="Helical" evidence="8">
    <location>
        <begin position="1247"/>
        <end position="1269"/>
    </location>
</feature>
<keyword evidence="2" id="KW-0813">Transport</keyword>
<evidence type="ECO:0000256" key="4">
    <source>
        <dbReference type="ARBA" id="ARBA00022982"/>
    </source>
</evidence>
<sequence>MRSTALRAALAAAALLCLAACCAGSVTPEQDAAAALAAPATHRSQGFKAKTLPKIGQLRMPGQGAYARALLQASCGLQFGARVERFAGCSDLSANVSTGYSLLYTLTDNGNGTSTLSGAMERPATAPAWIAFGLPACPDCGMTKGSAVVAKTNASSPTGASVEPYYLGSYSVAKVRPGGNLTLLHASAAQAGGRLQATFRLLLKGSTAALAAQPLPVLSAASSLSETGELIPHRASQAYDWALDLSGAVAAPSPAAAALAAAAAPAPAHGPAPRRRLLHAPCTLRVGSEALGFAACQDLSANLADGYNLLYTLADNGNGTSVLSGAFDRPAAGPAWAAFGLPPCQQDSCGMLHGSAVIARTCADCSTGASVDHFYLGAYSPSAIQAPGRLAVLGMSAAQSGGRLQGTFRLLLANTSAELAAAPLSVLTAGAGLTPTGELVPHHANQGYLFGLDLKSAAAAPAPGGAEAAPAPLPADAAAPAPTSSAAADAAPSLGPPRRLLRVVEQCNLQVGPQSIRFAACRDLSANISTGYNLLYTLTDNGNGTSVLSAAMDRPATDLSWLAFGLPACPTCGMLNGSAIIARDCPDCHTGAAIDTFLLGGYSVRAIRPPGRLHVLGMSAVASYGRLQATFQLLLPGSAAQLAAQGLPVLAAAANLDDSLNLVPHTTAQGVATVLDMSNAIAVAAKSAPEQPSNAQAAAGAPALLPAPRLFRRQLQAAAPRRRTLLLAPRRLAQAACGLQVGGQTQRFAACQDLSANVSTGYSLLYTLTDNGNGTSTLSGAMERPVTAPAWVAFGLAACPTCGMPKASAVIAKTDAASPTGASVRTYYLGGYRSALVVPGGNLTLLHASAAQAGSRLQATFRLLLAGVAAAHAATPLPVLVAGSALDASGGLQPHAADEAQDFALALGNALGAAPAPAPSATQRSTLASPISAPQPSPAAAAAQPPAARVSAQGAVPVTSLGSERVAPMGVPPGAQPAQSCAVTFGGGANTTHFSSCRALTIDSSALAFFWSLEPDAQGQGSQVRGALQCAHDGWCAWGLPEVPDRMVGGSAVIVKPCATCPSGAAADNYYMGGQSPAAVVAGAGRLNVSGLAAARDGSGRLQAMFSLRLPQAPDQLTALPFLASLGPVASDGTLQAHPGAYSLSGTCDMVAGSLSVASEDLRIPRAHGIVMAVAWVALLPISVVVAHLCRHFDPASARGIKAAPTPFGFQIHRALGLTAFAAMLAGLGLGVWWWQRMDQSDAVLRAHVGLGSAVTALAVLQVAAVVLRPKPDARRRGVWNQYHWWTGRVALTAAFVNVVLGIAVAGEARFWIWVFVRRTPVRPRAVPRGDTFLESGPDAQSFPKQPGEEAPFD</sequence>
<dbReference type="GO" id="GO:0016020">
    <property type="term" value="C:membrane"/>
    <property type="evidence" value="ECO:0007669"/>
    <property type="project" value="UniProtKB-SubCell"/>
</dbReference>
<gene>
    <name evidence="11" type="ORF">WJX81_002481</name>
</gene>
<evidence type="ECO:0000313" key="11">
    <source>
        <dbReference type="EMBL" id="KAK9821563.1"/>
    </source>
</evidence>
<dbReference type="InterPro" id="IPR006593">
    <property type="entry name" value="Cyt_b561/ferric_Rdtase_TM"/>
</dbReference>
<evidence type="ECO:0000256" key="1">
    <source>
        <dbReference type="ARBA" id="ARBA00004370"/>
    </source>
</evidence>
<evidence type="ECO:0000256" key="8">
    <source>
        <dbReference type="SAM" id="Phobius"/>
    </source>
</evidence>
<feature type="transmembrane region" description="Helical" evidence="8">
    <location>
        <begin position="1290"/>
        <end position="1313"/>
    </location>
</feature>
<dbReference type="EMBL" id="JALJOU010000100">
    <property type="protein sequence ID" value="KAK9821563.1"/>
    <property type="molecule type" value="Genomic_DNA"/>
</dbReference>
<feature type="signal peptide" evidence="9">
    <location>
        <begin position="1"/>
        <end position="24"/>
    </location>
</feature>
<dbReference type="SMART" id="SM00665">
    <property type="entry name" value="B561"/>
    <property type="match status" value="1"/>
</dbReference>
<dbReference type="PANTHER" id="PTHR23130:SF171">
    <property type="entry name" value="OS01G0895300 PROTEIN"/>
    <property type="match status" value="1"/>
</dbReference>
<evidence type="ECO:0000256" key="7">
    <source>
        <dbReference type="SAM" id="MobiDB-lite"/>
    </source>
</evidence>
<keyword evidence="5 8" id="KW-1133">Transmembrane helix</keyword>
<feature type="region of interest" description="Disordered" evidence="7">
    <location>
        <begin position="461"/>
        <end position="493"/>
    </location>
</feature>
<protein>
    <recommendedName>
        <fullName evidence="10">Cytochrome b561 domain-containing protein</fullName>
    </recommendedName>
</protein>
<organism evidence="11 12">
    <name type="scientific">Elliptochloris bilobata</name>
    <dbReference type="NCBI Taxonomy" id="381761"/>
    <lineage>
        <taxon>Eukaryota</taxon>
        <taxon>Viridiplantae</taxon>
        <taxon>Chlorophyta</taxon>
        <taxon>core chlorophytes</taxon>
        <taxon>Trebouxiophyceae</taxon>
        <taxon>Trebouxiophyceae incertae sedis</taxon>
        <taxon>Elliptochloris clade</taxon>
        <taxon>Elliptochloris</taxon>
    </lineage>
</organism>
<evidence type="ECO:0000256" key="2">
    <source>
        <dbReference type="ARBA" id="ARBA00022448"/>
    </source>
</evidence>
<comment type="subcellular location">
    <subcellularLocation>
        <location evidence="1">Membrane</location>
    </subcellularLocation>
</comment>